<sequence length="578" mass="63338">MRILSNFIKRNKALTLFTLLFLLLQTLCILLIPYFTEEIVDIGIAQNDINVVLSIAIKMLIAAGVGVLFSTSCTYFSARLSSLLGKTIREDLFSHIQALSLEDQKKYGPASLATRSSGDVANIQQVLVMIIQMILPGPFIGIIAVIMTARVSIELAVTVALTIILFFGAVVYIFYKCMGNMKAIQVRIDAMVAKLREVFVGVKIIRAFDNAVYEQNRTDDTFEAHADNMIQINRRFAFISPIAFLALGLVLSAVLWLGIFDVADGTVQIGTITAVIEYVTLALLQLLAGALVTVMIPRSVASLARIEAVLNHDPAISDAQAVEDSKYNAGAHEVVRFDHVCFQYPGAENAVLNDINFSCKRGQTLAIIGATASGKSTIAKILMRFDDIQAGSIRLGDVDIRNLSQNFLRSRMSYVPQTAFLFSGTIRDNLKYADAAISDEQMYRAAKIAQADEFISQLQDGYESFVARGGGNFSGGQKQRLCIARALAKPADVYMFDDSFSALDNQTDANLRKAIKQNLQDAAIIIVAQKLSSIVDADEIIVLDKGEIVGKGTHKELLAQNAVYQEFARSQQLKGRDE</sequence>
<proteinExistence type="predicted"/>
<dbReference type="PROSITE" id="PS50893">
    <property type="entry name" value="ABC_TRANSPORTER_2"/>
    <property type="match status" value="1"/>
</dbReference>
<dbReference type="Gene3D" id="3.40.50.300">
    <property type="entry name" value="P-loop containing nucleotide triphosphate hydrolases"/>
    <property type="match status" value="1"/>
</dbReference>
<comment type="subcellular location">
    <subcellularLocation>
        <location evidence="1">Cell membrane</location>
        <topology evidence="1">Multi-pass membrane protein</topology>
    </subcellularLocation>
</comment>
<dbReference type="InterPro" id="IPR039421">
    <property type="entry name" value="Type_1_exporter"/>
</dbReference>
<evidence type="ECO:0000256" key="6">
    <source>
        <dbReference type="ARBA" id="ARBA00023136"/>
    </source>
</evidence>
<dbReference type="InterPro" id="IPR017871">
    <property type="entry name" value="ABC_transporter-like_CS"/>
</dbReference>
<dbReference type="InterPro" id="IPR036640">
    <property type="entry name" value="ABC1_TM_sf"/>
</dbReference>
<evidence type="ECO:0000313" key="10">
    <source>
        <dbReference type="EMBL" id="SET99154.1"/>
    </source>
</evidence>
<evidence type="ECO:0000259" key="9">
    <source>
        <dbReference type="PROSITE" id="PS50929"/>
    </source>
</evidence>
<feature type="transmembrane region" description="Helical" evidence="7">
    <location>
        <begin position="126"/>
        <end position="149"/>
    </location>
</feature>
<dbReference type="PROSITE" id="PS00211">
    <property type="entry name" value="ABC_TRANSPORTER_1"/>
    <property type="match status" value="1"/>
</dbReference>
<reference evidence="10 11" key="1">
    <citation type="submission" date="2016-10" db="EMBL/GenBank/DDBJ databases">
        <authorList>
            <person name="Varghese N."/>
            <person name="Submissions S."/>
        </authorList>
    </citation>
    <scope>NUCLEOTIDE SEQUENCE [LARGE SCALE GENOMIC DNA]</scope>
    <source>
        <strain evidence="10 11">ATCC 19403</strain>
    </source>
</reference>
<dbReference type="PROSITE" id="PS50929">
    <property type="entry name" value="ABC_TM1F"/>
    <property type="match status" value="1"/>
</dbReference>
<dbReference type="PANTHER" id="PTHR43394:SF1">
    <property type="entry name" value="ATP-BINDING CASSETTE SUB-FAMILY B MEMBER 10, MITOCHONDRIAL"/>
    <property type="match status" value="1"/>
</dbReference>
<name>A0ABY1CF10_9FIRM</name>
<dbReference type="InterPro" id="IPR003439">
    <property type="entry name" value="ABC_transporter-like_ATP-bd"/>
</dbReference>
<feature type="transmembrane region" description="Helical" evidence="7">
    <location>
        <begin position="271"/>
        <end position="296"/>
    </location>
</feature>
<dbReference type="SUPFAM" id="SSF90123">
    <property type="entry name" value="ABC transporter transmembrane region"/>
    <property type="match status" value="1"/>
</dbReference>
<dbReference type="Pfam" id="PF00005">
    <property type="entry name" value="ABC_tran"/>
    <property type="match status" value="1"/>
</dbReference>
<dbReference type="PANTHER" id="PTHR43394">
    <property type="entry name" value="ATP-DEPENDENT PERMEASE MDL1, MITOCHONDRIAL"/>
    <property type="match status" value="1"/>
</dbReference>
<dbReference type="RefSeq" id="WP_100043166.1">
    <property type="nucleotide sequence ID" value="NZ_LT630003.1"/>
</dbReference>
<evidence type="ECO:0000256" key="2">
    <source>
        <dbReference type="ARBA" id="ARBA00022692"/>
    </source>
</evidence>
<keyword evidence="4 10" id="KW-0067">ATP-binding</keyword>
<gene>
    <name evidence="10" type="ORF">SAMN02745906_3732</name>
</gene>
<evidence type="ECO:0000313" key="11">
    <source>
        <dbReference type="Proteomes" id="UP000198970"/>
    </source>
</evidence>
<dbReference type="SUPFAM" id="SSF52540">
    <property type="entry name" value="P-loop containing nucleoside triphosphate hydrolases"/>
    <property type="match status" value="1"/>
</dbReference>
<dbReference type="Pfam" id="PF00664">
    <property type="entry name" value="ABC_membrane"/>
    <property type="match status" value="1"/>
</dbReference>
<feature type="domain" description="ABC transmembrane type-1" evidence="9">
    <location>
        <begin position="16"/>
        <end position="298"/>
    </location>
</feature>
<keyword evidence="3" id="KW-0547">Nucleotide-binding</keyword>
<dbReference type="Proteomes" id="UP000198970">
    <property type="component" value="Chromosome I"/>
</dbReference>
<accession>A0ABY1CF10</accession>
<dbReference type="InterPro" id="IPR027417">
    <property type="entry name" value="P-loop_NTPase"/>
</dbReference>
<evidence type="ECO:0000256" key="7">
    <source>
        <dbReference type="SAM" id="Phobius"/>
    </source>
</evidence>
<dbReference type="EMBL" id="LT630003">
    <property type="protein sequence ID" value="SET99154.1"/>
    <property type="molecule type" value="Genomic_DNA"/>
</dbReference>
<dbReference type="SMART" id="SM00382">
    <property type="entry name" value="AAA"/>
    <property type="match status" value="1"/>
</dbReference>
<dbReference type="InterPro" id="IPR003593">
    <property type="entry name" value="AAA+_ATPase"/>
</dbReference>
<keyword evidence="11" id="KW-1185">Reference proteome</keyword>
<feature type="transmembrane region" description="Helical" evidence="7">
    <location>
        <begin position="155"/>
        <end position="175"/>
    </location>
</feature>
<evidence type="ECO:0000256" key="5">
    <source>
        <dbReference type="ARBA" id="ARBA00022989"/>
    </source>
</evidence>
<dbReference type="InterPro" id="IPR011527">
    <property type="entry name" value="ABC1_TM_dom"/>
</dbReference>
<protein>
    <submittedName>
        <fullName evidence="10">ATP-binding cassette, subfamily B</fullName>
    </submittedName>
</protein>
<evidence type="ECO:0000256" key="1">
    <source>
        <dbReference type="ARBA" id="ARBA00004651"/>
    </source>
</evidence>
<dbReference type="Gene3D" id="1.20.1560.10">
    <property type="entry name" value="ABC transporter type 1, transmembrane domain"/>
    <property type="match status" value="1"/>
</dbReference>
<evidence type="ECO:0000256" key="4">
    <source>
        <dbReference type="ARBA" id="ARBA00022840"/>
    </source>
</evidence>
<evidence type="ECO:0000256" key="3">
    <source>
        <dbReference type="ARBA" id="ARBA00022741"/>
    </source>
</evidence>
<evidence type="ECO:0000259" key="8">
    <source>
        <dbReference type="PROSITE" id="PS50893"/>
    </source>
</evidence>
<organism evidence="10 11">
    <name type="scientific">Lacrimispora sphenoides JCM 1415</name>
    <dbReference type="NCBI Taxonomy" id="1297793"/>
    <lineage>
        <taxon>Bacteria</taxon>
        <taxon>Bacillati</taxon>
        <taxon>Bacillota</taxon>
        <taxon>Clostridia</taxon>
        <taxon>Lachnospirales</taxon>
        <taxon>Lachnospiraceae</taxon>
        <taxon>Lacrimispora</taxon>
    </lineage>
</organism>
<dbReference type="CDD" id="cd18548">
    <property type="entry name" value="ABC_6TM_Tm287_like"/>
    <property type="match status" value="1"/>
</dbReference>
<keyword evidence="5 7" id="KW-1133">Transmembrane helix</keyword>
<keyword evidence="6 7" id="KW-0472">Membrane</keyword>
<feature type="domain" description="ABC transporter" evidence="8">
    <location>
        <begin position="335"/>
        <end position="570"/>
    </location>
</feature>
<feature type="transmembrane region" description="Helical" evidence="7">
    <location>
        <begin position="52"/>
        <end position="76"/>
    </location>
</feature>
<keyword evidence="2 7" id="KW-0812">Transmembrane</keyword>
<feature type="transmembrane region" description="Helical" evidence="7">
    <location>
        <begin position="236"/>
        <end position="259"/>
    </location>
</feature>
<dbReference type="GO" id="GO:0005524">
    <property type="term" value="F:ATP binding"/>
    <property type="evidence" value="ECO:0007669"/>
    <property type="project" value="UniProtKB-KW"/>
</dbReference>